<protein>
    <submittedName>
        <fullName evidence="4">Alpha/beta hydrolase</fullName>
    </submittedName>
</protein>
<keyword evidence="4" id="KW-0378">Hydrolase</keyword>
<dbReference type="Proteomes" id="UP000248783">
    <property type="component" value="Unassembled WGS sequence"/>
</dbReference>
<dbReference type="AlphaFoldDB" id="A0A2W5WXC9"/>
<evidence type="ECO:0000256" key="2">
    <source>
        <dbReference type="SAM" id="MobiDB-lite"/>
    </source>
</evidence>
<dbReference type="InterPro" id="IPR000073">
    <property type="entry name" value="AB_hydrolase_1"/>
</dbReference>
<reference evidence="4 5" key="1">
    <citation type="submission" date="2018-06" db="EMBL/GenBank/DDBJ databases">
        <title>Whole genome sequencing of a novel hydrocarbon degrading bacterial strain, PW21 isolated from oil contaminated produced water sample.</title>
        <authorList>
            <person name="Nagkirti P."/>
            <person name="Shaikh A."/>
            <person name="Gowdaman V."/>
            <person name="Engineer A.E."/>
            <person name="Dagar S."/>
            <person name="Dhakephalkar P.K."/>
        </authorList>
    </citation>
    <scope>NUCLEOTIDE SEQUENCE [LARGE SCALE GENOMIC DNA]</scope>
    <source>
        <strain evidence="4 5">PW21</strain>
    </source>
</reference>
<dbReference type="PANTHER" id="PTHR43039">
    <property type="entry name" value="ESTERASE-RELATED"/>
    <property type="match status" value="1"/>
</dbReference>
<name>A0A2W5WXC9_9MICO</name>
<evidence type="ECO:0000313" key="5">
    <source>
        <dbReference type="Proteomes" id="UP000248783"/>
    </source>
</evidence>
<evidence type="ECO:0000256" key="1">
    <source>
        <dbReference type="ARBA" id="ARBA00008645"/>
    </source>
</evidence>
<accession>A0A2W5WXC9</accession>
<evidence type="ECO:0000313" key="4">
    <source>
        <dbReference type="EMBL" id="PZR55312.1"/>
    </source>
</evidence>
<sequence>MHTSHRSTVHHGGAPAQPAGVCPAARPGQGRRGRLAGPPTVALPYCDRVTLRERHNVKLSGLPDGTPMVFAHGFGCDQSMWRLVAPAFEADHHVVLFDHAGAGGAHPDAYDAERHATLDGYADDVVDLLDELALGPVVFAGHSVSATIGILAAARRPDLFERLVLVGPSPRYIDDDGYRGGFSAEEIDELLATMETNYLGWSAVMAPAIMGNPDRPELGSELTELFCRTDPKVAHRFARATFLSDNRADLAAVRTPSLVVQCREDVIAPVEVGRYVHENLAGSEFALIDAVGHCPNLSAPDELVGAMREYLTV</sequence>
<comment type="caution">
    <text evidence="4">The sequence shown here is derived from an EMBL/GenBank/DDBJ whole genome shotgun (WGS) entry which is preliminary data.</text>
</comment>
<comment type="similarity">
    <text evidence="1">Belongs to the AB hydrolase superfamily.</text>
</comment>
<feature type="domain" description="AB hydrolase-1" evidence="3">
    <location>
        <begin position="68"/>
        <end position="305"/>
    </location>
</feature>
<feature type="region of interest" description="Disordered" evidence="2">
    <location>
        <begin position="1"/>
        <end position="36"/>
    </location>
</feature>
<proteinExistence type="inferred from homology"/>
<dbReference type="Gene3D" id="3.40.50.1820">
    <property type="entry name" value="alpha/beta hydrolase"/>
    <property type="match status" value="1"/>
</dbReference>
<dbReference type="SUPFAM" id="SSF53474">
    <property type="entry name" value="alpha/beta-Hydrolases"/>
    <property type="match status" value="1"/>
</dbReference>
<dbReference type="InterPro" id="IPR029058">
    <property type="entry name" value="AB_hydrolase_fold"/>
</dbReference>
<gene>
    <name evidence="4" type="ORF">DNL40_02770</name>
</gene>
<keyword evidence="5" id="KW-1185">Reference proteome</keyword>
<dbReference type="Pfam" id="PF12697">
    <property type="entry name" value="Abhydrolase_6"/>
    <property type="match status" value="1"/>
</dbReference>
<dbReference type="EMBL" id="QKWH01000001">
    <property type="protein sequence ID" value="PZR55312.1"/>
    <property type="molecule type" value="Genomic_DNA"/>
</dbReference>
<evidence type="ECO:0000259" key="3">
    <source>
        <dbReference type="Pfam" id="PF12697"/>
    </source>
</evidence>
<organism evidence="4 5">
    <name type="scientific">Xylanimonas oleitrophica</name>
    <dbReference type="NCBI Taxonomy" id="2607479"/>
    <lineage>
        <taxon>Bacteria</taxon>
        <taxon>Bacillati</taxon>
        <taxon>Actinomycetota</taxon>
        <taxon>Actinomycetes</taxon>
        <taxon>Micrococcales</taxon>
        <taxon>Promicromonosporaceae</taxon>
        <taxon>Xylanimonas</taxon>
    </lineage>
</organism>
<dbReference type="GO" id="GO:0016787">
    <property type="term" value="F:hydrolase activity"/>
    <property type="evidence" value="ECO:0007669"/>
    <property type="project" value="UniProtKB-KW"/>
</dbReference>